<dbReference type="AlphaFoldDB" id="A0A0C3NPJ3"/>
<name>A0A0C3NPJ3_PHLG1</name>
<proteinExistence type="predicted"/>
<evidence type="ECO:0000313" key="2">
    <source>
        <dbReference type="Proteomes" id="UP000053257"/>
    </source>
</evidence>
<gene>
    <name evidence="1" type="ORF">PHLGIDRAFT_13437</name>
</gene>
<dbReference type="EMBL" id="KN840504">
    <property type="protein sequence ID" value="KIP07049.1"/>
    <property type="molecule type" value="Genomic_DNA"/>
</dbReference>
<evidence type="ECO:0000313" key="1">
    <source>
        <dbReference type="EMBL" id="KIP07049.1"/>
    </source>
</evidence>
<reference evidence="1 2" key="1">
    <citation type="journal article" date="2014" name="PLoS Genet.">
        <title>Analysis of the Phlebiopsis gigantea genome, transcriptome and secretome provides insight into its pioneer colonization strategies of wood.</title>
        <authorList>
            <person name="Hori C."/>
            <person name="Ishida T."/>
            <person name="Igarashi K."/>
            <person name="Samejima M."/>
            <person name="Suzuki H."/>
            <person name="Master E."/>
            <person name="Ferreira P."/>
            <person name="Ruiz-Duenas F.J."/>
            <person name="Held B."/>
            <person name="Canessa P."/>
            <person name="Larrondo L.F."/>
            <person name="Schmoll M."/>
            <person name="Druzhinina I.S."/>
            <person name="Kubicek C.P."/>
            <person name="Gaskell J.A."/>
            <person name="Kersten P."/>
            <person name="St John F."/>
            <person name="Glasner J."/>
            <person name="Sabat G."/>
            <person name="Splinter BonDurant S."/>
            <person name="Syed K."/>
            <person name="Yadav J."/>
            <person name="Mgbeahuruike A.C."/>
            <person name="Kovalchuk A."/>
            <person name="Asiegbu F.O."/>
            <person name="Lackner G."/>
            <person name="Hoffmeister D."/>
            <person name="Rencoret J."/>
            <person name="Gutierrez A."/>
            <person name="Sun H."/>
            <person name="Lindquist E."/>
            <person name="Barry K."/>
            <person name="Riley R."/>
            <person name="Grigoriev I.V."/>
            <person name="Henrissat B."/>
            <person name="Kues U."/>
            <person name="Berka R.M."/>
            <person name="Martinez A.T."/>
            <person name="Covert S.F."/>
            <person name="Blanchette R.A."/>
            <person name="Cullen D."/>
        </authorList>
    </citation>
    <scope>NUCLEOTIDE SEQUENCE [LARGE SCALE GENOMIC DNA]</scope>
    <source>
        <strain evidence="1 2">11061_1 CR5-6</strain>
    </source>
</reference>
<organism evidence="1 2">
    <name type="scientific">Phlebiopsis gigantea (strain 11061_1 CR5-6)</name>
    <name type="common">White-rot fungus</name>
    <name type="synonym">Peniophora gigantea</name>
    <dbReference type="NCBI Taxonomy" id="745531"/>
    <lineage>
        <taxon>Eukaryota</taxon>
        <taxon>Fungi</taxon>
        <taxon>Dikarya</taxon>
        <taxon>Basidiomycota</taxon>
        <taxon>Agaricomycotina</taxon>
        <taxon>Agaricomycetes</taxon>
        <taxon>Polyporales</taxon>
        <taxon>Phanerochaetaceae</taxon>
        <taxon>Phlebiopsis</taxon>
    </lineage>
</organism>
<dbReference type="Proteomes" id="UP000053257">
    <property type="component" value="Unassembled WGS sequence"/>
</dbReference>
<sequence length="451" mass="50249">MTAGGLCAVRVYAARFLFVFRDVPPVIAHTGTLSRRSADAIADGRSALMARSSTHLQRSTANVRVDSDSGTRDFDANLISGPMDRCVHRLVIACPLTKMGTCISNTRQDQKFMATPDSGAVQPSIMNVPLSFPCSATQLPLELLDIISKYLCAEDGYGCSNDRSFFYAALCPCSLVSRRWATHIRPTLFERVVLTSKEKACTFLALLRSPVVVPVLLREVVREIKLEMDEDSRLWMYHVWEILRDGVLPNLESVDLKIKGNEESPKGSQPKKGRSRCETLLDIGFPRKPPQSAHPIRLCMLSLSNLSFRSYETLLRCLTYHCTEKIMYDGIQWPEGPGSVVLPPAGHLLSQLCSHAPKKAFIWQPNSTLPILWSLITTQFPSSPTARLLYISDEQISTVMAIVHLFSDGYNGWLECLEMPQLGLRVATQIGDANPADGHRFLFMPYDSLQV</sequence>
<protein>
    <recommendedName>
        <fullName evidence="3">F-box domain-containing protein</fullName>
    </recommendedName>
</protein>
<dbReference type="HOGENOM" id="CLU_607076_0_0_1"/>
<accession>A0A0C3NPJ3</accession>
<dbReference type="OrthoDB" id="10689364at2759"/>
<keyword evidence="2" id="KW-1185">Reference proteome</keyword>
<evidence type="ECO:0008006" key="3">
    <source>
        <dbReference type="Google" id="ProtNLM"/>
    </source>
</evidence>